<dbReference type="AlphaFoldDB" id="A0A0A9W4T7"/>
<reference evidence="2" key="1">
    <citation type="journal article" date="2014" name="PLoS ONE">
        <title>Transcriptome-Based Identification of ABC Transporters in the Western Tarnished Plant Bug Lygus hesperus.</title>
        <authorList>
            <person name="Hull J.J."/>
            <person name="Chaney K."/>
            <person name="Geib S.M."/>
            <person name="Fabrick J.A."/>
            <person name="Brent C.S."/>
            <person name="Walsh D."/>
            <person name="Lavine L.C."/>
        </authorList>
    </citation>
    <scope>NUCLEOTIDE SEQUENCE</scope>
</reference>
<sequence>MTIEVSVTQRHTVTQSLSQAKSVINTEKRNSWHDLCKSVTTSPNQSDVPSAWNLLKTINGSNTKNSSFIKPELYPEICKEVLVKLTKPSTPLSLPASNSAPDRPFSHSELENTLNKRKKDT</sequence>
<protein>
    <submittedName>
        <fullName evidence="2">E3 ubiquitin-protein ligase SMURF1</fullName>
    </submittedName>
</protein>
<feature type="compositionally biased region" description="Polar residues" evidence="1">
    <location>
        <begin position="89"/>
        <end position="100"/>
    </location>
</feature>
<evidence type="ECO:0000313" key="2">
    <source>
        <dbReference type="EMBL" id="JAG02421.1"/>
    </source>
</evidence>
<feature type="non-terminal residue" evidence="2">
    <location>
        <position position="121"/>
    </location>
</feature>
<dbReference type="EMBL" id="GBHO01041183">
    <property type="protein sequence ID" value="JAG02421.1"/>
    <property type="molecule type" value="Transcribed_RNA"/>
</dbReference>
<feature type="region of interest" description="Disordered" evidence="1">
    <location>
        <begin position="89"/>
        <end position="121"/>
    </location>
</feature>
<evidence type="ECO:0000256" key="1">
    <source>
        <dbReference type="SAM" id="MobiDB-lite"/>
    </source>
</evidence>
<reference evidence="2" key="2">
    <citation type="submission" date="2014-07" db="EMBL/GenBank/DDBJ databases">
        <authorList>
            <person name="Hull J."/>
        </authorList>
    </citation>
    <scope>NUCLEOTIDE SEQUENCE</scope>
</reference>
<accession>A0A0A9W4T7</accession>
<name>A0A0A9W4T7_LYGHE</name>
<gene>
    <name evidence="2" type="primary">SMURF1</name>
    <name evidence="2" type="ORF">CM83_8843</name>
</gene>
<organism evidence="2">
    <name type="scientific">Lygus hesperus</name>
    <name type="common">Western plant bug</name>
    <dbReference type="NCBI Taxonomy" id="30085"/>
    <lineage>
        <taxon>Eukaryota</taxon>
        <taxon>Metazoa</taxon>
        <taxon>Ecdysozoa</taxon>
        <taxon>Arthropoda</taxon>
        <taxon>Hexapoda</taxon>
        <taxon>Insecta</taxon>
        <taxon>Pterygota</taxon>
        <taxon>Neoptera</taxon>
        <taxon>Paraneoptera</taxon>
        <taxon>Hemiptera</taxon>
        <taxon>Heteroptera</taxon>
        <taxon>Panheteroptera</taxon>
        <taxon>Cimicomorpha</taxon>
        <taxon>Miridae</taxon>
        <taxon>Mirini</taxon>
        <taxon>Lygus</taxon>
    </lineage>
</organism>
<proteinExistence type="predicted"/>